<dbReference type="STRING" id="51028.A0A0N4VDW2"/>
<feature type="transmembrane region" description="Helical" evidence="1">
    <location>
        <begin position="260"/>
        <end position="279"/>
    </location>
</feature>
<sequence>MLLKAPLKFWFLFVITRILRLWPAYAVSLSNYTFRWSELSISSRWPSNFVSAPCTNDWWKNLLFLNGIWESSCMPWTWYYVSFQLFLVLSCIGLSNRNFCALIRQKKFLGTLVVFSLITPLYLYIFKKTFLFGVFFSCVTILVSSLMNIWAIIEYKFPPLFIPFDKPPKPYVDNLAEQNATVYIRPEYRIGPYMVGIIAGGLIVLTKVRNWKMTRLNAAFGWTVASVVGFCAIYGSYPIVQDWKWKYYDLIYGGFHRTLWSAYVAWVVYACHHGYGGIINRMLSSPMFIPLSNISYSVYLLHPIAAIGILDTKNVPYIYPRKLGMVTVYIPVVLLALFIGLVTALFVEYPCDNLVKAFLLNKTAPKKVAKRKTQEQMLTMELK</sequence>
<evidence type="ECO:0000313" key="3">
    <source>
        <dbReference type="Proteomes" id="UP000274131"/>
    </source>
</evidence>
<keyword evidence="1" id="KW-0812">Transmembrane</keyword>
<feature type="transmembrane region" description="Helical" evidence="1">
    <location>
        <begin position="108"/>
        <end position="125"/>
    </location>
</feature>
<feature type="transmembrane region" description="Helical" evidence="1">
    <location>
        <begin position="219"/>
        <end position="240"/>
    </location>
</feature>
<accession>A0A0N4VDW2</accession>
<dbReference type="AlphaFoldDB" id="A0A0N4VDW2"/>
<gene>
    <name evidence="2" type="ORF">EVEC_LOCUS8292</name>
</gene>
<evidence type="ECO:0000256" key="1">
    <source>
        <dbReference type="SAM" id="Phobius"/>
    </source>
</evidence>
<keyword evidence="1" id="KW-0472">Membrane</keyword>
<dbReference type="WBParaSite" id="EVEC_0000882201-mRNA-1">
    <property type="protein sequence ID" value="EVEC_0000882201-mRNA-1"/>
    <property type="gene ID" value="EVEC_0000882201"/>
</dbReference>
<evidence type="ECO:0000313" key="2">
    <source>
        <dbReference type="EMBL" id="VDD93541.1"/>
    </source>
</evidence>
<dbReference type="EMBL" id="UXUI01009354">
    <property type="protein sequence ID" value="VDD93541.1"/>
    <property type="molecule type" value="Genomic_DNA"/>
</dbReference>
<name>A0A0N4VDW2_ENTVE</name>
<evidence type="ECO:0000313" key="4">
    <source>
        <dbReference type="WBParaSite" id="EVEC_0000882201-mRNA-1"/>
    </source>
</evidence>
<keyword evidence="1" id="KW-1133">Transmembrane helix</keyword>
<feature type="transmembrane region" description="Helical" evidence="1">
    <location>
        <begin position="291"/>
        <end position="309"/>
    </location>
</feature>
<proteinExistence type="predicted"/>
<dbReference type="PANTHER" id="PTHR11161:SF70">
    <property type="entry name" value="ACYLTRANSFERASE 3 DOMAIN-CONTAINING PROTEIN"/>
    <property type="match status" value="1"/>
</dbReference>
<feature type="transmembrane region" description="Helical" evidence="1">
    <location>
        <begin position="131"/>
        <end position="153"/>
    </location>
</feature>
<dbReference type="Proteomes" id="UP000274131">
    <property type="component" value="Unassembled WGS sequence"/>
</dbReference>
<dbReference type="InterPro" id="IPR052728">
    <property type="entry name" value="O2_lipid_transport_reg"/>
</dbReference>
<reference evidence="2 3" key="2">
    <citation type="submission" date="2018-10" db="EMBL/GenBank/DDBJ databases">
        <authorList>
            <consortium name="Pathogen Informatics"/>
        </authorList>
    </citation>
    <scope>NUCLEOTIDE SEQUENCE [LARGE SCALE GENOMIC DNA]</scope>
</reference>
<dbReference type="PANTHER" id="PTHR11161">
    <property type="entry name" value="O-ACYLTRANSFERASE"/>
    <property type="match status" value="1"/>
</dbReference>
<organism evidence="4">
    <name type="scientific">Enterobius vermicularis</name>
    <name type="common">Human pinworm</name>
    <dbReference type="NCBI Taxonomy" id="51028"/>
    <lineage>
        <taxon>Eukaryota</taxon>
        <taxon>Metazoa</taxon>
        <taxon>Ecdysozoa</taxon>
        <taxon>Nematoda</taxon>
        <taxon>Chromadorea</taxon>
        <taxon>Rhabditida</taxon>
        <taxon>Spirurina</taxon>
        <taxon>Oxyuridomorpha</taxon>
        <taxon>Oxyuroidea</taxon>
        <taxon>Oxyuridae</taxon>
        <taxon>Enterobius</taxon>
    </lineage>
</organism>
<dbReference type="OrthoDB" id="207378at2759"/>
<feature type="transmembrane region" description="Helical" evidence="1">
    <location>
        <begin position="329"/>
        <end position="347"/>
    </location>
</feature>
<reference evidence="4" key="1">
    <citation type="submission" date="2017-02" db="UniProtKB">
        <authorList>
            <consortium name="WormBaseParasite"/>
        </authorList>
    </citation>
    <scope>IDENTIFICATION</scope>
</reference>
<protein>
    <submittedName>
        <fullName evidence="4">Acyl_transf_3 domain-containing protein</fullName>
    </submittedName>
</protein>
<keyword evidence="3" id="KW-1185">Reference proteome</keyword>